<keyword evidence="3" id="KW-1185">Reference proteome</keyword>
<dbReference type="Proteomes" id="UP001500367">
    <property type="component" value="Unassembled WGS sequence"/>
</dbReference>
<gene>
    <name evidence="2" type="ORF">GCM10022389_14030</name>
</gene>
<dbReference type="InterPro" id="IPR025375">
    <property type="entry name" value="DUF4365"/>
</dbReference>
<organism evidence="2 3">
    <name type="scientific">Flavobacterium cheonanense</name>
    <dbReference type="NCBI Taxonomy" id="706183"/>
    <lineage>
        <taxon>Bacteria</taxon>
        <taxon>Pseudomonadati</taxon>
        <taxon>Bacteroidota</taxon>
        <taxon>Flavobacteriia</taxon>
        <taxon>Flavobacteriales</taxon>
        <taxon>Flavobacteriaceae</taxon>
        <taxon>Flavobacterium</taxon>
    </lineage>
</organism>
<dbReference type="RefSeq" id="WP_344816032.1">
    <property type="nucleotide sequence ID" value="NZ_BAABCT010000003.1"/>
</dbReference>
<evidence type="ECO:0000313" key="3">
    <source>
        <dbReference type="Proteomes" id="UP001500367"/>
    </source>
</evidence>
<comment type="caution">
    <text evidence="2">The sequence shown here is derived from an EMBL/GenBank/DDBJ whole genome shotgun (WGS) entry which is preliminary data.</text>
</comment>
<accession>A0ABP7VM02</accession>
<evidence type="ECO:0000259" key="1">
    <source>
        <dbReference type="Pfam" id="PF14280"/>
    </source>
</evidence>
<proteinExistence type="predicted"/>
<reference evidence="3" key="1">
    <citation type="journal article" date="2019" name="Int. J. Syst. Evol. Microbiol.">
        <title>The Global Catalogue of Microorganisms (GCM) 10K type strain sequencing project: providing services to taxonomists for standard genome sequencing and annotation.</title>
        <authorList>
            <consortium name="The Broad Institute Genomics Platform"/>
            <consortium name="The Broad Institute Genome Sequencing Center for Infectious Disease"/>
            <person name="Wu L."/>
            <person name="Ma J."/>
        </authorList>
    </citation>
    <scope>NUCLEOTIDE SEQUENCE [LARGE SCALE GENOMIC DNA]</scope>
    <source>
        <strain evidence="3">JCM 17069</strain>
    </source>
</reference>
<dbReference type="Pfam" id="PF14280">
    <property type="entry name" value="DUF4365"/>
    <property type="match status" value="1"/>
</dbReference>
<dbReference type="EMBL" id="BAABCT010000003">
    <property type="protein sequence ID" value="GAA4070058.1"/>
    <property type="molecule type" value="Genomic_DNA"/>
</dbReference>
<evidence type="ECO:0000313" key="2">
    <source>
        <dbReference type="EMBL" id="GAA4070058.1"/>
    </source>
</evidence>
<sequence length="478" mass="57150">MHHFQTERKAIYEVGSIFTKFNWIFKEQQTVDLGIDAYVETPIDNNGQVKMFALQIKGGHKNFHRKQNSLTFYFTEKHYTYWKAISETFPVLIVIQDAENNVFWNHFSEDNIKKTSKHWKIDIPLENTLVKDKDIILSLAKNTISKTKVPEKKKTLKKETKVNIPDFQTCCYIKAESKDLHIDFKFKNQILSYNLLYKPRCKNWDATKSFLSWNDPYYYTLSKIIELISSEYFKAKSIKALEQIIFKNVPEINNGIESIMEAFFNRHNQTLGIPLYLDFIEVFKMHSGLKRNQFKVQAIDHVVRFCAKGKNYEIDTYPGLKATLNDYVENDSYDEIYTETEQYIWSEIYIDAGIEKHEFIPILQRKWESYWRELYSRIRKEIGRTNHLDSLKEQSLRELNSFINLYNETPDIIKLAYDFDENCLYPLVVLTMLWIYDSEVCFEEYCEYTFFSSQEWESLRLDDDDVDSEIFFIKELEY</sequence>
<protein>
    <recommendedName>
        <fullName evidence="1">DUF4365 domain-containing protein</fullName>
    </recommendedName>
</protein>
<name>A0ABP7VM02_9FLAO</name>
<feature type="domain" description="DUF4365" evidence="1">
    <location>
        <begin position="8"/>
        <end position="131"/>
    </location>
</feature>